<dbReference type="InterPro" id="IPR004910">
    <property type="entry name" value="Yippee/Mis18/Cereblon"/>
</dbReference>
<evidence type="ECO:0000259" key="15">
    <source>
        <dbReference type="PROSITE" id="PS51793"/>
    </source>
</evidence>
<evidence type="ECO:0000256" key="4">
    <source>
        <dbReference type="ARBA" id="ARBA00022454"/>
    </source>
</evidence>
<evidence type="ECO:0000256" key="2">
    <source>
        <dbReference type="ARBA" id="ARBA00004123"/>
    </source>
</evidence>
<dbReference type="OrthoDB" id="71166at2759"/>
<proteinExistence type="predicted"/>
<evidence type="ECO:0000256" key="3">
    <source>
        <dbReference type="ARBA" id="ARBA00004584"/>
    </source>
</evidence>
<accession>A0A7M7HED8</accession>
<dbReference type="GO" id="GO:0034080">
    <property type="term" value="P:CENP-A containing chromatin assembly"/>
    <property type="evidence" value="ECO:0000318"/>
    <property type="project" value="GO_Central"/>
</dbReference>
<evidence type="ECO:0000256" key="12">
    <source>
        <dbReference type="ARBA" id="ARBA00023328"/>
    </source>
</evidence>
<evidence type="ECO:0000256" key="11">
    <source>
        <dbReference type="ARBA" id="ARBA00023306"/>
    </source>
</evidence>
<evidence type="ECO:0000313" key="17">
    <source>
        <dbReference type="Proteomes" id="UP000007110"/>
    </source>
</evidence>
<dbReference type="Pfam" id="PF03184">
    <property type="entry name" value="DDE_1"/>
    <property type="match status" value="1"/>
</dbReference>
<dbReference type="Pfam" id="PF03226">
    <property type="entry name" value="Yippee-Mis18"/>
    <property type="match status" value="1"/>
</dbReference>
<dbReference type="GO" id="GO:0046872">
    <property type="term" value="F:metal ion binding"/>
    <property type="evidence" value="ECO:0007669"/>
    <property type="project" value="UniProtKB-KW"/>
</dbReference>
<evidence type="ECO:0000313" key="16">
    <source>
        <dbReference type="EnsemblMetazoa" id="XP_011661248"/>
    </source>
</evidence>
<evidence type="ECO:0000256" key="1">
    <source>
        <dbReference type="ARBA" id="ARBA00003694"/>
    </source>
</evidence>
<evidence type="ECO:0000256" key="10">
    <source>
        <dbReference type="ARBA" id="ARBA00023242"/>
    </source>
</evidence>
<feature type="compositionally biased region" description="Basic and acidic residues" evidence="13">
    <location>
        <begin position="691"/>
        <end position="728"/>
    </location>
</feature>
<dbReference type="PANTHER" id="PTHR16431">
    <property type="entry name" value="NEUROGENIC PROTEIN MASTERMIND"/>
    <property type="match status" value="1"/>
</dbReference>
<dbReference type="InterPro" id="IPR004875">
    <property type="entry name" value="DDE_SF_endonuclease_dom"/>
</dbReference>
<dbReference type="PROSITE" id="PS51793">
    <property type="entry name" value="MIS18"/>
    <property type="match status" value="1"/>
</dbReference>
<evidence type="ECO:0000256" key="5">
    <source>
        <dbReference type="ARBA" id="ARBA00022618"/>
    </source>
</evidence>
<evidence type="ECO:0000256" key="7">
    <source>
        <dbReference type="ARBA" id="ARBA00022776"/>
    </source>
</evidence>
<dbReference type="GeneID" id="764879"/>
<dbReference type="OMA" id="WDKQSMI"/>
<dbReference type="InterPro" id="IPR007889">
    <property type="entry name" value="HTH_Psq"/>
</dbReference>
<dbReference type="KEGG" id="spu:764879"/>
<dbReference type="Gene3D" id="3.30.420.10">
    <property type="entry name" value="Ribonuclease H-like superfamily/Ribonuclease H"/>
    <property type="match status" value="1"/>
</dbReference>
<keyword evidence="8" id="KW-0862">Zinc</keyword>
<dbReference type="Proteomes" id="UP000007110">
    <property type="component" value="Unassembled WGS sequence"/>
</dbReference>
<reference evidence="17" key="1">
    <citation type="submission" date="2015-02" db="EMBL/GenBank/DDBJ databases">
        <title>Genome sequencing for Strongylocentrotus purpuratus.</title>
        <authorList>
            <person name="Murali S."/>
            <person name="Liu Y."/>
            <person name="Vee V."/>
            <person name="English A."/>
            <person name="Wang M."/>
            <person name="Skinner E."/>
            <person name="Han Y."/>
            <person name="Muzny D.M."/>
            <person name="Worley K.C."/>
            <person name="Gibbs R.A."/>
        </authorList>
    </citation>
    <scope>NUCLEOTIDE SEQUENCE</scope>
</reference>
<evidence type="ECO:0000256" key="8">
    <source>
        <dbReference type="ARBA" id="ARBA00022833"/>
    </source>
</evidence>
<evidence type="ECO:0000256" key="9">
    <source>
        <dbReference type="ARBA" id="ARBA00023125"/>
    </source>
</evidence>
<dbReference type="PANTHER" id="PTHR16431:SF1">
    <property type="entry name" value="NEUROGENIC PROTEIN MASTERMIND"/>
    <property type="match status" value="1"/>
</dbReference>
<keyword evidence="12" id="KW-0137">Centromere</keyword>
<keyword evidence="17" id="KW-1185">Reference proteome</keyword>
<evidence type="ECO:0008006" key="18">
    <source>
        <dbReference type="Google" id="ProtNLM"/>
    </source>
</evidence>
<dbReference type="InterPro" id="IPR006600">
    <property type="entry name" value="HTH_CenpB_DNA-bd_dom"/>
</dbReference>
<dbReference type="GO" id="GO:0000775">
    <property type="term" value="C:chromosome, centromeric region"/>
    <property type="evidence" value="ECO:0000318"/>
    <property type="project" value="GO_Central"/>
</dbReference>
<feature type="domain" description="Mis18" evidence="15">
    <location>
        <begin position="736"/>
        <end position="823"/>
    </location>
</feature>
<evidence type="ECO:0000256" key="6">
    <source>
        <dbReference type="ARBA" id="ARBA00022723"/>
    </source>
</evidence>
<dbReference type="GO" id="GO:0051301">
    <property type="term" value="P:cell division"/>
    <property type="evidence" value="ECO:0007669"/>
    <property type="project" value="UniProtKB-KW"/>
</dbReference>
<keyword evidence="6" id="KW-0479">Metal-binding</keyword>
<organism evidence="16 17">
    <name type="scientific">Strongylocentrotus purpuratus</name>
    <name type="common">Purple sea urchin</name>
    <dbReference type="NCBI Taxonomy" id="7668"/>
    <lineage>
        <taxon>Eukaryota</taxon>
        <taxon>Metazoa</taxon>
        <taxon>Echinodermata</taxon>
        <taxon>Eleutherozoa</taxon>
        <taxon>Echinozoa</taxon>
        <taxon>Echinoidea</taxon>
        <taxon>Euechinoidea</taxon>
        <taxon>Echinacea</taxon>
        <taxon>Camarodonta</taxon>
        <taxon>Echinidea</taxon>
        <taxon>Strongylocentrotidae</taxon>
        <taxon>Strongylocentrotus</taxon>
    </lineage>
</organism>
<dbReference type="Gene3D" id="1.10.10.60">
    <property type="entry name" value="Homeodomain-like"/>
    <property type="match status" value="3"/>
</dbReference>
<keyword evidence="4" id="KW-0158">Chromosome</keyword>
<keyword evidence="11" id="KW-0131">Cell cycle</keyword>
<feature type="region of interest" description="Disordered" evidence="13">
    <location>
        <begin position="918"/>
        <end position="978"/>
    </location>
</feature>
<dbReference type="InterPro" id="IPR034752">
    <property type="entry name" value="Mis18"/>
</dbReference>
<dbReference type="SUPFAM" id="SSF46689">
    <property type="entry name" value="Homeodomain-like"/>
    <property type="match status" value="3"/>
</dbReference>
<feature type="compositionally biased region" description="Basic residues" evidence="13">
    <location>
        <begin position="964"/>
        <end position="978"/>
    </location>
</feature>
<sequence>MAPVRGSYRRGYDQKAMENAIQRVKLGEVSTREASRLYKVPRATLMDKLANRVPLNCRSGPSPKLPIADEANCAKRVIRTRAMAPVRGSYRRGYDQEVMENAVQRVKLGEISMREASRLYKVPRATLMDKLANRVPLNCRSGPSPKLPLAEKGNSAEQGKKRKKTIKMANRVPLNCRSGPSPKLPIAEEANCAEQVIRTREMAPSPDLPIAEEVNCAEQVIRTGAMAPLRGSYRRGYDQEAMVNAVQRVSLGEISVREASRLYKVPRATLMDKLSYRVPLNCRSGPRPYLTMDEEANIAEWVIRMAKIGYGQTLSDLKQTVKKILDDDGRPTPFKDNLPGKKWMKEFQHRHPELVMRTPQLLGKERAVLSVEVISRWYNQLEDFLTCENAASILTEPGRMFNCDESRFVLGEGRNQNILAKKGEHDVTSVGNSDKRQITVLANMSSDGTYLPPLIVFPGVRLSPVVAEGAPEGSYIGGSPIGRMNSEVFFCYISNCFIPFVKQKGVNFPVLLLVDGDRSHLSFELNELCKVNKVILYCLPPNASHMIQPCSLSLFSSLKEKWAATESKYRMENEGAPVSKVMFAREFAKAWTEITCDPMVARNGFRAAGLFPFTKTCMGDKLLPATVFVRTPATQDKPAKAAEGQAPDAPPAPPAQPDAPPDTSTDAGGKSFVSPSLKHHLRFRPITVPPKKRETLKTKRQKKEEEEKNKIKRKEERKTKTTEKEEAKKKKKKKKTVRSADREEAIDEVYTCGDCGGVNSSAEISAKLITSTHGVDQGSTYSPVECHDCHAMVGKVYRTTPRLLDDLRDNYTLDANKLSIYQIGSATTTVSPADDAASSLLNMTDLKTLKETMLKLQVLMCTMHQRIANIEQSLEIEEIDPVGPTQDFIPQVLSPISKQKQSNGNKDMGRVSQNTSMQLGSNISSSANSDGSGPKENVPSKKKKSKRRGVDSRESISLEERVKKRERSTKRLKKSGND</sequence>
<dbReference type="GO" id="GO:0005634">
    <property type="term" value="C:nucleus"/>
    <property type="evidence" value="ECO:0000318"/>
    <property type="project" value="GO_Central"/>
</dbReference>
<keyword evidence="9" id="KW-0238">DNA-binding</keyword>
<dbReference type="AlphaFoldDB" id="A0A7M7HED8"/>
<dbReference type="GO" id="GO:0000785">
    <property type="term" value="C:chromatin"/>
    <property type="evidence" value="ECO:0000318"/>
    <property type="project" value="GO_Central"/>
</dbReference>
<keyword evidence="10" id="KW-0539">Nucleus</keyword>
<evidence type="ECO:0000256" key="13">
    <source>
        <dbReference type="SAM" id="MobiDB-lite"/>
    </source>
</evidence>
<dbReference type="GO" id="GO:0003677">
    <property type="term" value="F:DNA binding"/>
    <property type="evidence" value="ECO:0007669"/>
    <property type="project" value="UniProtKB-KW"/>
</dbReference>
<dbReference type="GO" id="GO:0007059">
    <property type="term" value="P:chromosome segregation"/>
    <property type="evidence" value="ECO:0000318"/>
    <property type="project" value="GO_Central"/>
</dbReference>
<dbReference type="EnsemblMetazoa" id="XM_011662946">
    <property type="protein sequence ID" value="XP_011661248"/>
    <property type="gene ID" value="LOC764879"/>
</dbReference>
<reference evidence="16" key="2">
    <citation type="submission" date="2021-01" db="UniProtKB">
        <authorList>
            <consortium name="EnsemblMetazoa"/>
        </authorList>
    </citation>
    <scope>IDENTIFICATION</scope>
</reference>
<comment type="subcellular location">
    <subcellularLocation>
        <location evidence="3">Chromosome</location>
        <location evidence="3">Centromere</location>
    </subcellularLocation>
    <subcellularLocation>
        <location evidence="2">Nucleus</location>
    </subcellularLocation>
</comment>
<feature type="domain" description="HTH CENPB-type" evidence="14">
    <location>
        <begin position="282"/>
        <end position="357"/>
    </location>
</feature>
<dbReference type="InParanoid" id="A0A7M7HED8"/>
<evidence type="ECO:0000259" key="14">
    <source>
        <dbReference type="PROSITE" id="PS51253"/>
    </source>
</evidence>
<dbReference type="InterPro" id="IPR009057">
    <property type="entry name" value="Homeodomain-like_sf"/>
</dbReference>
<feature type="compositionally biased region" description="Basic and acidic residues" evidence="13">
    <location>
        <begin position="948"/>
        <end position="963"/>
    </location>
</feature>
<dbReference type="Pfam" id="PF05225">
    <property type="entry name" value="HTH_psq"/>
    <property type="match status" value="3"/>
</dbReference>
<dbReference type="PROSITE" id="PS51253">
    <property type="entry name" value="HTH_CENPB"/>
    <property type="match status" value="1"/>
</dbReference>
<dbReference type="RefSeq" id="XP_011661248.2">
    <property type="nucleotide sequence ID" value="XM_011662946.2"/>
</dbReference>
<protein>
    <recommendedName>
        <fullName evidence="18">HTH CENPB-type domain-containing protein</fullName>
    </recommendedName>
</protein>
<keyword evidence="5" id="KW-0132">Cell division</keyword>
<keyword evidence="7" id="KW-0498">Mitosis</keyword>
<name>A0A7M7HED8_STRPU</name>
<feature type="compositionally biased region" description="Pro residues" evidence="13">
    <location>
        <begin position="648"/>
        <end position="660"/>
    </location>
</feature>
<feature type="compositionally biased region" description="Low complexity" evidence="13">
    <location>
        <begin position="920"/>
        <end position="932"/>
    </location>
</feature>
<feature type="region of interest" description="Disordered" evidence="13">
    <location>
        <begin position="635"/>
        <end position="743"/>
    </location>
</feature>
<comment type="function">
    <text evidence="1">Required for recruitment of CENPA to centromeres and normal chromosome segregation during mitosis.</text>
</comment>
<dbReference type="InterPro" id="IPR036397">
    <property type="entry name" value="RNaseH_sf"/>
</dbReference>
<feature type="region of interest" description="Disordered" evidence="13">
    <location>
        <begin position="136"/>
        <end position="164"/>
    </location>
</feature>